<dbReference type="KEGG" id="ptrr:6342971"/>
<name>A0A2W1GXR2_9PLEO</name>
<dbReference type="InterPro" id="IPR001810">
    <property type="entry name" value="F-box_dom"/>
</dbReference>
<dbReference type="OrthoDB" id="3219396at2759"/>
<evidence type="ECO:0000313" key="1">
    <source>
        <dbReference type="EMBL" id="KAF7569250.1"/>
    </source>
</evidence>
<dbReference type="GeneID" id="6342971"/>
<proteinExistence type="predicted"/>
<dbReference type="Proteomes" id="UP000245464">
    <property type="component" value="Chromosome 6"/>
</dbReference>
<evidence type="ECO:0000313" key="2">
    <source>
        <dbReference type="Proteomes" id="UP000245464"/>
    </source>
</evidence>
<dbReference type="InterPro" id="IPR036322">
    <property type="entry name" value="WD40_repeat_dom_sf"/>
</dbReference>
<dbReference type="Gene3D" id="1.20.1280.50">
    <property type="match status" value="1"/>
</dbReference>
<dbReference type="SUPFAM" id="SSF50978">
    <property type="entry name" value="WD40 repeat-like"/>
    <property type="match status" value="1"/>
</dbReference>
<dbReference type="GO" id="GO:0000209">
    <property type="term" value="P:protein polyubiquitination"/>
    <property type="evidence" value="ECO:0007669"/>
    <property type="project" value="TreeGrafter"/>
</dbReference>
<dbReference type="SUPFAM" id="SSF81383">
    <property type="entry name" value="F-box domain"/>
    <property type="match status" value="1"/>
</dbReference>
<dbReference type="RefSeq" id="XP_001935062.2">
    <property type="nucleotide sequence ID" value="XM_001935027.2"/>
</dbReference>
<dbReference type="PANTHER" id="PTHR13252:SF9">
    <property type="entry name" value="F-BOX ONLY PROTEIN 28"/>
    <property type="match status" value="1"/>
</dbReference>
<dbReference type="PANTHER" id="PTHR13252">
    <property type="entry name" value="F-BOX ONLY PROTEIN 28"/>
    <property type="match status" value="1"/>
</dbReference>
<organism evidence="1 2">
    <name type="scientific">Pyrenophora tritici-repentis</name>
    <dbReference type="NCBI Taxonomy" id="45151"/>
    <lineage>
        <taxon>Eukaryota</taxon>
        <taxon>Fungi</taxon>
        <taxon>Dikarya</taxon>
        <taxon>Ascomycota</taxon>
        <taxon>Pezizomycotina</taxon>
        <taxon>Dothideomycetes</taxon>
        <taxon>Pleosporomycetidae</taxon>
        <taxon>Pleosporales</taxon>
        <taxon>Pleosporineae</taxon>
        <taxon>Pleosporaceae</taxon>
        <taxon>Pyrenophora</taxon>
    </lineage>
</organism>
<comment type="caution">
    <text evidence="1">The sequence shown here is derived from an EMBL/GenBank/DDBJ whole genome shotgun (WGS) entry which is preliminary data.</text>
</comment>
<dbReference type="EMBL" id="NQIK02000006">
    <property type="protein sequence ID" value="KAF7569250.1"/>
    <property type="molecule type" value="Genomic_DNA"/>
</dbReference>
<reference evidence="1 2" key="1">
    <citation type="journal article" date="2018" name="BMC Genomics">
        <title>Comparative genomics of the wheat fungal pathogen Pyrenophora tritici-repentis reveals chromosomal variations and genome plasticity.</title>
        <authorList>
            <person name="Moolhuijzen P."/>
            <person name="See P.T."/>
            <person name="Hane J.K."/>
            <person name="Shi G."/>
            <person name="Liu Z."/>
            <person name="Oliver R.P."/>
            <person name="Moffat C.S."/>
        </authorList>
    </citation>
    <scope>NUCLEOTIDE SEQUENCE [LARGE SCALE GENOMIC DNA]</scope>
    <source>
        <strain evidence="1">M4</strain>
    </source>
</reference>
<dbReference type="SMART" id="SM00256">
    <property type="entry name" value="FBOX"/>
    <property type="match status" value="1"/>
</dbReference>
<gene>
    <name evidence="1" type="ORF">PtrM4_116650</name>
</gene>
<dbReference type="InterPro" id="IPR039719">
    <property type="entry name" value="FBXO28"/>
</dbReference>
<dbReference type="Pfam" id="PF12937">
    <property type="entry name" value="F-box-like"/>
    <property type="match status" value="1"/>
</dbReference>
<dbReference type="PROSITE" id="PS50181">
    <property type="entry name" value="FBOX"/>
    <property type="match status" value="1"/>
</dbReference>
<dbReference type="AlphaFoldDB" id="A0A2W1GXR2"/>
<dbReference type="InterPro" id="IPR036047">
    <property type="entry name" value="F-box-like_dom_sf"/>
</dbReference>
<sequence length="646" mass="71319">MQHLPDELILHIISYLEPSELVNLQHVSRRLLEISRDNNLWKALCFSHSAAERRRRRLELSTDIDPRLAELIRAADTLSNTFDTSVHNADAPSAEAQQERNREKRRQALLANWDPSYPDEKVNWYQDFIQRHAEQQISWFQDVGSDEKDERNIRREATGAGILFDSDGLADKLVAPLDDGSISIWDAAASSEQQGKLVAKSNVGLLPGKGSDLDYNTRLTQSQAIMTETGAVECVSVDSKLKKGFFAVQNVLNEVDLNTLQVVSRTPYPFPITALSEAHHRTPLTVGTNWTLHLHDTRKPPQPPASVRCELIGGATDTSFARLETGDFGGHVSLSQPGALSIFHLPTAREWDGNGDIWVGGRFTSMLNFDRRAFPRLRGTVHSGARLSCITAIPYPFVPHDLRLGRPYAPPSLLREVKSTPGYTLITAGEYKGKGSLELYGLSTDPAHSINSSDSRTTRNQKAYYQNRQTASSSKLLSVAPHGTRLVFADGDGNLKWVERDGSTPVRQFNINDLQRGGDGNTHAATTSTHQAGLVNAESDTEAGWGGDIVQKILPTVTSSLVTPFVPSDHTVGGNLVLWTGDGKLGMLGFGREPPFGGKDVFEDALEEQVGDAAGERVREREYTAGMRRALEQQARELRWLRGYGL</sequence>
<protein>
    <submittedName>
        <fullName evidence="1">F-box domain containing protein</fullName>
    </submittedName>
</protein>
<accession>A0A2W1GXR2</accession>